<accession>A0A8D8QRN2</accession>
<protein>
    <submittedName>
        <fullName evidence="2">Uncharacterized protein</fullName>
    </submittedName>
</protein>
<proteinExistence type="predicted"/>
<keyword evidence="1" id="KW-1133">Transmembrane helix</keyword>
<dbReference type="EMBL" id="HBUF01632818">
    <property type="protein sequence ID" value="CAG6783496.1"/>
    <property type="molecule type" value="Transcribed_RNA"/>
</dbReference>
<name>A0A8D8QRN2_9HEMI</name>
<reference evidence="2" key="1">
    <citation type="submission" date="2021-05" db="EMBL/GenBank/DDBJ databases">
        <authorList>
            <person name="Alioto T."/>
            <person name="Alioto T."/>
            <person name="Gomez Garrido J."/>
        </authorList>
    </citation>
    <scope>NUCLEOTIDE SEQUENCE</scope>
</reference>
<sequence length="101" mass="12204">MCFLNRMETRFKSLCMLRPSFLDQDLKEIGSMSLVSLHTRRHNFHFSMLATKIGTTFLFLMHLDSLLNLKSMQLNNNKKLVCLFFRMFFLFLRKYAFNFKF</sequence>
<dbReference type="AlphaFoldDB" id="A0A8D8QRN2"/>
<evidence type="ECO:0000256" key="1">
    <source>
        <dbReference type="SAM" id="Phobius"/>
    </source>
</evidence>
<organism evidence="2">
    <name type="scientific">Cacopsylla melanoneura</name>
    <dbReference type="NCBI Taxonomy" id="428564"/>
    <lineage>
        <taxon>Eukaryota</taxon>
        <taxon>Metazoa</taxon>
        <taxon>Ecdysozoa</taxon>
        <taxon>Arthropoda</taxon>
        <taxon>Hexapoda</taxon>
        <taxon>Insecta</taxon>
        <taxon>Pterygota</taxon>
        <taxon>Neoptera</taxon>
        <taxon>Paraneoptera</taxon>
        <taxon>Hemiptera</taxon>
        <taxon>Sternorrhyncha</taxon>
        <taxon>Psylloidea</taxon>
        <taxon>Psyllidae</taxon>
        <taxon>Psyllinae</taxon>
        <taxon>Cacopsylla</taxon>
    </lineage>
</organism>
<keyword evidence="1" id="KW-0812">Transmembrane</keyword>
<keyword evidence="1" id="KW-0472">Membrane</keyword>
<evidence type="ECO:0000313" key="2">
    <source>
        <dbReference type="EMBL" id="CAG6637013.1"/>
    </source>
</evidence>
<dbReference type="EMBL" id="HBUF01096597">
    <property type="protein sequence ID" value="CAG6637013.1"/>
    <property type="molecule type" value="Transcribed_RNA"/>
</dbReference>
<feature type="transmembrane region" description="Helical" evidence="1">
    <location>
        <begin position="80"/>
        <end position="97"/>
    </location>
</feature>